<sequence>MLSVLLAGLSALCYGAADFSGGFASRRSPLVPVLVTSQLAGAVLALAFVLASGEAVPAGRDLAWGATAGVAGAAGLALLYRGIARGLVAIVSPTAALVGAAIPVAFGILSGERPSPAALAGAAVCLPAVLLLSWERGGAADRRALRSALGHALLSGAFIGLFFIALARSAPGSGLWPLLAARGASIAILVAAALVSRQRLAVARAAALPTLVAGLADMAANVLFLLATRAGLLSLAVIVASLYPAPTVLLARLFFRERIPPARAIGLALAVAGIALIGLR</sequence>
<dbReference type="EMBL" id="AP025592">
    <property type="protein sequence ID" value="BDG08426.1"/>
    <property type="molecule type" value="Genomic_DNA"/>
</dbReference>
<feature type="transmembrane region" description="Helical" evidence="1">
    <location>
        <begin position="174"/>
        <end position="195"/>
    </location>
</feature>
<dbReference type="Pfam" id="PF00892">
    <property type="entry name" value="EamA"/>
    <property type="match status" value="1"/>
</dbReference>
<feature type="transmembrane region" description="Helical" evidence="1">
    <location>
        <begin position="146"/>
        <end position="168"/>
    </location>
</feature>
<evidence type="ECO:0000313" key="4">
    <source>
        <dbReference type="Proteomes" id="UP001162734"/>
    </source>
</evidence>
<protein>
    <submittedName>
        <fullName evidence="3">Multidrug transporter</fullName>
    </submittedName>
</protein>
<keyword evidence="1" id="KW-0472">Membrane</keyword>
<dbReference type="RefSeq" id="WP_248345605.1">
    <property type="nucleotide sequence ID" value="NZ_AP025592.1"/>
</dbReference>
<keyword evidence="1" id="KW-1133">Transmembrane helix</keyword>
<name>A0ABM7X9A0_9BACT</name>
<feature type="transmembrane region" description="Helical" evidence="1">
    <location>
        <begin position="62"/>
        <end position="80"/>
    </location>
</feature>
<feature type="transmembrane region" description="Helical" evidence="1">
    <location>
        <begin position="87"/>
        <end position="109"/>
    </location>
</feature>
<accession>A0ABM7X9A0</accession>
<dbReference type="Gene3D" id="1.10.3730.20">
    <property type="match status" value="1"/>
</dbReference>
<feature type="transmembrane region" description="Helical" evidence="1">
    <location>
        <begin position="115"/>
        <end position="134"/>
    </location>
</feature>
<feature type="transmembrane region" description="Helical" evidence="1">
    <location>
        <begin position="262"/>
        <end position="279"/>
    </location>
</feature>
<organism evidence="3 4">
    <name type="scientific">Anaeromyxobacter paludicola</name>
    <dbReference type="NCBI Taxonomy" id="2918171"/>
    <lineage>
        <taxon>Bacteria</taxon>
        <taxon>Pseudomonadati</taxon>
        <taxon>Myxococcota</taxon>
        <taxon>Myxococcia</taxon>
        <taxon>Myxococcales</taxon>
        <taxon>Cystobacterineae</taxon>
        <taxon>Anaeromyxobacteraceae</taxon>
        <taxon>Anaeromyxobacter</taxon>
    </lineage>
</organism>
<keyword evidence="1" id="KW-0812">Transmembrane</keyword>
<feature type="domain" description="EamA" evidence="2">
    <location>
        <begin position="152"/>
        <end position="278"/>
    </location>
</feature>
<dbReference type="InterPro" id="IPR037185">
    <property type="entry name" value="EmrE-like"/>
</dbReference>
<dbReference type="Proteomes" id="UP001162734">
    <property type="component" value="Chromosome"/>
</dbReference>
<evidence type="ECO:0000259" key="2">
    <source>
        <dbReference type="Pfam" id="PF00892"/>
    </source>
</evidence>
<feature type="transmembrane region" description="Helical" evidence="1">
    <location>
        <begin position="233"/>
        <end position="255"/>
    </location>
</feature>
<dbReference type="SUPFAM" id="SSF103481">
    <property type="entry name" value="Multidrug resistance efflux transporter EmrE"/>
    <property type="match status" value="2"/>
</dbReference>
<evidence type="ECO:0000313" key="3">
    <source>
        <dbReference type="EMBL" id="BDG08426.1"/>
    </source>
</evidence>
<proteinExistence type="predicted"/>
<reference evidence="4" key="1">
    <citation type="journal article" date="2022" name="Int. J. Syst. Evol. Microbiol.">
        <title>Anaeromyxobacter oryzae sp. nov., Anaeromyxobacter diazotrophicus sp. nov. and Anaeromyxobacter paludicola sp. nov., isolated from paddy soils.</title>
        <authorList>
            <person name="Itoh H."/>
            <person name="Xu Z."/>
            <person name="Mise K."/>
            <person name="Masuda Y."/>
            <person name="Ushijima N."/>
            <person name="Hayakawa C."/>
            <person name="Shiratori Y."/>
            <person name="Senoo K."/>
        </authorList>
    </citation>
    <scope>NUCLEOTIDE SEQUENCE [LARGE SCALE GENOMIC DNA]</scope>
    <source>
        <strain evidence="4">Red630</strain>
    </source>
</reference>
<feature type="transmembrane region" description="Helical" evidence="1">
    <location>
        <begin position="207"/>
        <end position="227"/>
    </location>
</feature>
<gene>
    <name evidence="3" type="ORF">AMPC_15390</name>
</gene>
<evidence type="ECO:0000256" key="1">
    <source>
        <dbReference type="SAM" id="Phobius"/>
    </source>
</evidence>
<keyword evidence="4" id="KW-1185">Reference proteome</keyword>
<dbReference type="InterPro" id="IPR000620">
    <property type="entry name" value="EamA_dom"/>
</dbReference>